<gene>
    <name evidence="2" type="ORF">CYMTET_13844</name>
</gene>
<organism evidence="2 3">
    <name type="scientific">Cymbomonas tetramitiformis</name>
    <dbReference type="NCBI Taxonomy" id="36881"/>
    <lineage>
        <taxon>Eukaryota</taxon>
        <taxon>Viridiplantae</taxon>
        <taxon>Chlorophyta</taxon>
        <taxon>Pyramimonadophyceae</taxon>
        <taxon>Pyramimonadales</taxon>
        <taxon>Pyramimonadaceae</taxon>
        <taxon>Cymbomonas</taxon>
    </lineage>
</organism>
<dbReference type="AlphaFoldDB" id="A0AAE0GHN9"/>
<sequence length="86" mass="9355">MPTNQMQSDVPEVHIIYKGFKGHPLPTDAAFSPQHPLDTRLIMSPIELMMQGSSGHGGHGPTGTRGLHSTYLLGQHSCSRSKDPSY</sequence>
<dbReference type="EMBL" id="LGRX02005561">
    <property type="protein sequence ID" value="KAK3278218.1"/>
    <property type="molecule type" value="Genomic_DNA"/>
</dbReference>
<feature type="compositionally biased region" description="Gly residues" evidence="1">
    <location>
        <begin position="54"/>
        <end position="63"/>
    </location>
</feature>
<evidence type="ECO:0000313" key="3">
    <source>
        <dbReference type="Proteomes" id="UP001190700"/>
    </source>
</evidence>
<evidence type="ECO:0000313" key="2">
    <source>
        <dbReference type="EMBL" id="KAK3278218.1"/>
    </source>
</evidence>
<dbReference type="Proteomes" id="UP001190700">
    <property type="component" value="Unassembled WGS sequence"/>
</dbReference>
<comment type="caution">
    <text evidence="2">The sequence shown here is derived from an EMBL/GenBank/DDBJ whole genome shotgun (WGS) entry which is preliminary data.</text>
</comment>
<proteinExistence type="predicted"/>
<reference evidence="2 3" key="1">
    <citation type="journal article" date="2015" name="Genome Biol. Evol.">
        <title>Comparative Genomics of a Bacterivorous Green Alga Reveals Evolutionary Causalities and Consequences of Phago-Mixotrophic Mode of Nutrition.</title>
        <authorList>
            <person name="Burns J.A."/>
            <person name="Paasch A."/>
            <person name="Narechania A."/>
            <person name="Kim E."/>
        </authorList>
    </citation>
    <scope>NUCLEOTIDE SEQUENCE [LARGE SCALE GENOMIC DNA]</scope>
    <source>
        <strain evidence="2 3">PLY_AMNH</strain>
    </source>
</reference>
<evidence type="ECO:0000256" key="1">
    <source>
        <dbReference type="SAM" id="MobiDB-lite"/>
    </source>
</evidence>
<name>A0AAE0GHN9_9CHLO</name>
<accession>A0AAE0GHN9</accession>
<protein>
    <submittedName>
        <fullName evidence="2">Uncharacterized protein</fullName>
    </submittedName>
</protein>
<feature type="region of interest" description="Disordered" evidence="1">
    <location>
        <begin position="50"/>
        <end position="86"/>
    </location>
</feature>
<keyword evidence="3" id="KW-1185">Reference proteome</keyword>